<protein>
    <submittedName>
        <fullName evidence="1">Uncharacterized protein</fullName>
    </submittedName>
</protein>
<dbReference type="AlphaFoldDB" id="A0A512DSI6"/>
<organism evidence="1 2">
    <name type="scientific">Skermanella aerolata</name>
    <dbReference type="NCBI Taxonomy" id="393310"/>
    <lineage>
        <taxon>Bacteria</taxon>
        <taxon>Pseudomonadati</taxon>
        <taxon>Pseudomonadota</taxon>
        <taxon>Alphaproteobacteria</taxon>
        <taxon>Rhodospirillales</taxon>
        <taxon>Azospirillaceae</taxon>
        <taxon>Skermanella</taxon>
    </lineage>
</organism>
<evidence type="ECO:0000313" key="2">
    <source>
        <dbReference type="Proteomes" id="UP000321523"/>
    </source>
</evidence>
<accession>A0A512DSI6</accession>
<dbReference type="EMBL" id="BJYZ01000016">
    <property type="protein sequence ID" value="GEO39417.1"/>
    <property type="molecule type" value="Genomic_DNA"/>
</dbReference>
<name>A0A512DSI6_9PROT</name>
<dbReference type="RefSeq" id="WP_044427879.1">
    <property type="nucleotide sequence ID" value="NZ_BJYZ01000016.1"/>
</dbReference>
<evidence type="ECO:0000313" key="1">
    <source>
        <dbReference type="EMBL" id="GEO39417.1"/>
    </source>
</evidence>
<comment type="caution">
    <text evidence="1">The sequence shown here is derived from an EMBL/GenBank/DDBJ whole genome shotgun (WGS) entry which is preliminary data.</text>
</comment>
<proteinExistence type="predicted"/>
<keyword evidence="2" id="KW-1185">Reference proteome</keyword>
<dbReference type="OrthoDB" id="9771737at2"/>
<gene>
    <name evidence="1" type="ORF">SAE02_35650</name>
</gene>
<dbReference type="Proteomes" id="UP000321523">
    <property type="component" value="Unassembled WGS sequence"/>
</dbReference>
<reference evidence="1 2" key="1">
    <citation type="submission" date="2019-07" db="EMBL/GenBank/DDBJ databases">
        <title>Whole genome shotgun sequence of Skermanella aerolata NBRC 106429.</title>
        <authorList>
            <person name="Hosoyama A."/>
            <person name="Uohara A."/>
            <person name="Ohji S."/>
            <person name="Ichikawa N."/>
        </authorList>
    </citation>
    <scope>NUCLEOTIDE SEQUENCE [LARGE SCALE GENOMIC DNA]</scope>
    <source>
        <strain evidence="1 2">NBRC 106429</strain>
    </source>
</reference>
<sequence>MITTASYYGIPDQASALISVARNVGGPIGVSIAQNVLAYREQFHQNRLVEHVVPSIPGYQETLRIVTD</sequence>